<evidence type="ECO:0000313" key="2">
    <source>
        <dbReference type="Proteomes" id="UP000018348"/>
    </source>
</evidence>
<reference evidence="1 2" key="1">
    <citation type="submission" date="2013-01" db="EMBL/GenBank/DDBJ databases">
        <authorList>
            <person name="Bench S."/>
        </authorList>
    </citation>
    <scope>NUCLEOTIDE SEQUENCE [LARGE SCALE GENOMIC DNA]</scope>
    <source>
        <strain evidence="1 2">WH 8502</strain>
    </source>
</reference>
<organism evidence="1 2">
    <name type="scientific">Crocosphaera watsonii WH 8502</name>
    <dbReference type="NCBI Taxonomy" id="423474"/>
    <lineage>
        <taxon>Bacteria</taxon>
        <taxon>Bacillati</taxon>
        <taxon>Cyanobacteriota</taxon>
        <taxon>Cyanophyceae</taxon>
        <taxon>Oscillatoriophycideae</taxon>
        <taxon>Chroococcales</taxon>
        <taxon>Aphanothecaceae</taxon>
        <taxon>Crocosphaera</taxon>
    </lineage>
</organism>
<proteinExistence type="predicted"/>
<name>T2IJN8_CROWT</name>
<dbReference type="EMBL" id="CAQK01000756">
    <property type="protein sequence ID" value="CCQ53002.1"/>
    <property type="molecule type" value="Genomic_DNA"/>
</dbReference>
<gene>
    <name evidence="1" type="ORF">CWATWH8502_16</name>
</gene>
<evidence type="ECO:0000313" key="1">
    <source>
        <dbReference type="EMBL" id="CCQ53002.1"/>
    </source>
</evidence>
<dbReference type="Proteomes" id="UP000018348">
    <property type="component" value="Unassembled WGS sequence"/>
</dbReference>
<comment type="caution">
    <text evidence="1">The sequence shown here is derived from an EMBL/GenBank/DDBJ whole genome shotgun (WGS) entry which is preliminary data.</text>
</comment>
<accession>T2IJN8</accession>
<sequence>MFFLDTNDLYVHSFVTKDDVVINGLRFMFSELPVSNGYQFNNPN</sequence>
<protein>
    <submittedName>
        <fullName evidence="1">Uncharacterized protein</fullName>
    </submittedName>
</protein>
<reference evidence="1 2" key="2">
    <citation type="submission" date="2013-09" db="EMBL/GenBank/DDBJ databases">
        <title>Whole genome comparison of six Crocosphaera watsonii strains with differing phenotypes.</title>
        <authorList>
            <person name="Bench S.R."/>
            <person name="Heller P."/>
            <person name="Frank I."/>
            <person name="Arciniega M."/>
            <person name="Shilova I.N."/>
            <person name="Zehr J.P."/>
        </authorList>
    </citation>
    <scope>NUCLEOTIDE SEQUENCE [LARGE SCALE GENOMIC DNA]</scope>
    <source>
        <strain evidence="1 2">WH 8502</strain>
    </source>
</reference>
<dbReference type="AlphaFoldDB" id="T2IJN8"/>